<dbReference type="HOGENOM" id="CLU_086031_0_0_9"/>
<dbReference type="Proteomes" id="UP000007177">
    <property type="component" value="Chromosome"/>
</dbReference>
<keyword evidence="3" id="KW-1185">Reference proteome</keyword>
<protein>
    <submittedName>
        <fullName evidence="2">Phosphate transport regulator</fullName>
    </submittedName>
</protein>
<dbReference type="AlphaFoldDB" id="H6LKE8"/>
<dbReference type="InterPro" id="IPR018445">
    <property type="entry name" value="Put_Phosphate_transp_reg"/>
</dbReference>
<dbReference type="InterPro" id="IPR038078">
    <property type="entry name" value="PhoU-like_sf"/>
</dbReference>
<dbReference type="Gene3D" id="1.20.58.220">
    <property type="entry name" value="Phosphate transport system protein phou homolog 2, domain 2"/>
    <property type="match status" value="1"/>
</dbReference>
<dbReference type="OrthoDB" id="9797568at2"/>
<accession>H6LKE8</accession>
<evidence type="ECO:0000313" key="2">
    <source>
        <dbReference type="EMBL" id="AFA47538.1"/>
    </source>
</evidence>
<dbReference type="PANTHER" id="PTHR37298">
    <property type="entry name" value="UPF0111 PROTEIN YKAA"/>
    <property type="match status" value="1"/>
</dbReference>
<reference evidence="3" key="1">
    <citation type="submission" date="2011-07" db="EMBL/GenBank/DDBJ databases">
        <title>Complete genome sequence of Acetobacterium woodii.</title>
        <authorList>
            <person name="Poehlein A."/>
            <person name="Schmidt S."/>
            <person name="Kaster A.-K."/>
            <person name="Goenrich M."/>
            <person name="Vollmers J."/>
            <person name="Thuermer A."/>
            <person name="Gottschalk G."/>
            <person name="Thauer R.K."/>
            <person name="Daniel R."/>
            <person name="Mueller V."/>
        </authorList>
    </citation>
    <scope>NUCLEOTIDE SEQUENCE [LARGE SCALE GENOMIC DNA]</scope>
    <source>
        <strain evidence="3">ATCC 29683 / DSM 1030 / JCM 2381 / KCTC 1655 / WB1</strain>
    </source>
</reference>
<comment type="similarity">
    <text evidence="1">Belongs to the UPF0111 family.</text>
</comment>
<dbReference type="EMBL" id="CP002987">
    <property type="protein sequence ID" value="AFA47538.1"/>
    <property type="molecule type" value="Genomic_DNA"/>
</dbReference>
<proteinExistence type="inferred from homology"/>
<dbReference type="PANTHER" id="PTHR37298:SF1">
    <property type="entry name" value="UPF0111 PROTEIN YKAA"/>
    <property type="match status" value="1"/>
</dbReference>
<dbReference type="RefSeq" id="WP_014355141.1">
    <property type="nucleotide sequence ID" value="NC_016894.1"/>
</dbReference>
<dbReference type="eggNOG" id="COG1392">
    <property type="taxonomic scope" value="Bacteria"/>
</dbReference>
<dbReference type="KEGG" id="awo:Awo_c07440"/>
<organism evidence="2 3">
    <name type="scientific">Acetobacterium woodii (strain ATCC 29683 / DSM 1030 / JCM 2381 / KCTC 1655 / WB1)</name>
    <dbReference type="NCBI Taxonomy" id="931626"/>
    <lineage>
        <taxon>Bacteria</taxon>
        <taxon>Bacillati</taxon>
        <taxon>Bacillota</taxon>
        <taxon>Clostridia</taxon>
        <taxon>Eubacteriales</taxon>
        <taxon>Eubacteriaceae</taxon>
        <taxon>Acetobacterium</taxon>
    </lineage>
</organism>
<dbReference type="InterPro" id="IPR052912">
    <property type="entry name" value="UPF0111_domain"/>
</dbReference>
<dbReference type="Pfam" id="PF01865">
    <property type="entry name" value="PhoU_div"/>
    <property type="match status" value="1"/>
</dbReference>
<name>H6LKE8_ACEWD</name>
<dbReference type="STRING" id="931626.Awo_c07440"/>
<evidence type="ECO:0000313" key="3">
    <source>
        <dbReference type="Proteomes" id="UP000007177"/>
    </source>
</evidence>
<gene>
    <name evidence="2" type="ordered locus">Awo_c07440</name>
</gene>
<evidence type="ECO:0000256" key="1">
    <source>
        <dbReference type="ARBA" id="ARBA00008591"/>
    </source>
</evidence>
<sequence length="207" mass="23670">MANKNIIDRIFPIKYHFHQMLFLQSQSNALGVDALFCWLKSGSEKDSQALNKHVKKADEIRMEMEKNLTEAFVTPFDRGDIYSISVGMNRVLKYVESTLISMKAFNVEANNTIVNMVEQLKTGVDVFAEAVNNLEKNHGKSEAAVVTMRATHREIEKLYIDGMFFVYAGSDPMEAIKKREVYHHIKDASTNLEETVDVLHRIIVRLT</sequence>
<reference evidence="2 3" key="2">
    <citation type="journal article" date="2012" name="PLoS ONE">
        <title>An ancient pathway combining carbon dioxide fixation with the generation and utilization of a sodium ion gradient for ATP synthesis.</title>
        <authorList>
            <person name="Poehlein A."/>
            <person name="Schmidt S."/>
            <person name="Kaster A.K."/>
            <person name="Goenrich M."/>
            <person name="Vollmers J."/>
            <person name="Thurmer A."/>
            <person name="Bertsch J."/>
            <person name="Schuchmann K."/>
            <person name="Voigt B."/>
            <person name="Hecker M."/>
            <person name="Daniel R."/>
            <person name="Thauer R.K."/>
            <person name="Gottschalk G."/>
            <person name="Muller V."/>
        </authorList>
    </citation>
    <scope>NUCLEOTIDE SEQUENCE [LARGE SCALE GENOMIC DNA]</scope>
    <source>
        <strain evidence="3">ATCC 29683 / DSM 1030 / JCM 2381 / KCTC 1655 / WB1</strain>
    </source>
</reference>